<dbReference type="Pfam" id="PF14372">
    <property type="entry name" value="hAT-like_RNase-H"/>
    <property type="match status" value="1"/>
</dbReference>
<name>A0A9Q0KFR4_9MAGN</name>
<dbReference type="AlphaFoldDB" id="A0A9Q0KFR4"/>
<dbReference type="PANTHER" id="PTHR46481">
    <property type="entry name" value="ZINC FINGER BED DOMAIN-CONTAINING PROTEIN 4"/>
    <property type="match status" value="1"/>
</dbReference>
<organism evidence="13 14">
    <name type="scientific">Protea cynaroides</name>
    <dbReference type="NCBI Taxonomy" id="273540"/>
    <lineage>
        <taxon>Eukaryota</taxon>
        <taxon>Viridiplantae</taxon>
        <taxon>Streptophyta</taxon>
        <taxon>Embryophyta</taxon>
        <taxon>Tracheophyta</taxon>
        <taxon>Spermatophyta</taxon>
        <taxon>Magnoliopsida</taxon>
        <taxon>Proteales</taxon>
        <taxon>Proteaceae</taxon>
        <taxon>Protea</taxon>
    </lineage>
</organism>
<evidence type="ECO:0000259" key="12">
    <source>
        <dbReference type="PROSITE" id="PS50808"/>
    </source>
</evidence>
<dbReference type="InterPro" id="IPR012337">
    <property type="entry name" value="RNaseH-like_sf"/>
</dbReference>
<dbReference type="PANTHER" id="PTHR46481:SF6">
    <property type="entry name" value="ZINC FINGER BED DOMAIN-CONTAINING PROTEIN RICESLEEPER 2-LIKE"/>
    <property type="match status" value="1"/>
</dbReference>
<dbReference type="InterPro" id="IPR003656">
    <property type="entry name" value="Znf_BED"/>
</dbReference>
<dbReference type="InterPro" id="IPR008906">
    <property type="entry name" value="HATC_C_dom"/>
</dbReference>
<keyword evidence="7" id="KW-0238">DNA-binding</keyword>
<evidence type="ECO:0000313" key="13">
    <source>
        <dbReference type="EMBL" id="KAJ4969743.1"/>
    </source>
</evidence>
<dbReference type="EMBL" id="JAMYWD010000005">
    <property type="protein sequence ID" value="KAJ4969743.1"/>
    <property type="molecule type" value="Genomic_DNA"/>
</dbReference>
<sequence>MANQANPEVEMFGDDGRPSSPSNSSLSRHENLPTVSFATTSVRKRKKTSIVWKEFIQIDKEKNLDGRQRAKCKACGNIYLADPHINGTGSLRRHIKTCSKRKNKDVAKMLLGASEGNLMPKNLNIEPDVVRSMITSLIVRHELPLVLVESEEFRALITYVYPLFSPISRNTQLNDILRWHNRAIKTIKDFLNSFNGRMSLTIEVWSSISIDSYICLTCHYIDMDWELHKKLLRFCIMPPPHTGVQIYEIASKMLLDWGIEKKLFSITLDNAGENFCFIDYLKQNLLLKNALVCGGEFFHNQCCAHILNLIVQDGLKCIDKSVQSVRSSIGYVKASQASKVKFLESCEQLGISVKRGLHGDVITRWNSTYHMLDSALFYQGAFLNLQVIDPNYKDCPNSEEWSRVEKLVKFLKPFIEITELLSGAKYKTANLYFHNVWKIHKSLLEEISCGDSFMKKMAEEKKKKFEKYWDSCSVVLAIAVVFDPRYKLSFVEYAFWKIRGIDPKANEIFERIKAILIQLFDEYRSMEVTPEEEVVHLDAIDTNGFGDTIEWEELSIFESSKNRARGYRSELDLYLDEPRIIAYKEFDILAFWKVELTKYPNVARMAQDVLAIPVSTVASELAFSTGGRVIDKYRNMLLPTNAEALICLRDWMFGVDFRDEPIDDANDLAVALQDSSLSAGLGKDSFRKLWRLF</sequence>
<keyword evidence="14" id="KW-1185">Reference proteome</keyword>
<evidence type="ECO:0000313" key="14">
    <source>
        <dbReference type="Proteomes" id="UP001141806"/>
    </source>
</evidence>
<evidence type="ECO:0000256" key="10">
    <source>
        <dbReference type="PROSITE-ProRule" id="PRU00027"/>
    </source>
</evidence>
<evidence type="ECO:0000256" key="2">
    <source>
        <dbReference type="ARBA" id="ARBA00011738"/>
    </source>
</evidence>
<keyword evidence="5" id="KW-0862">Zinc</keyword>
<evidence type="ECO:0000256" key="4">
    <source>
        <dbReference type="ARBA" id="ARBA00022771"/>
    </source>
</evidence>
<keyword evidence="4 10" id="KW-0863">Zinc-finger</keyword>
<feature type="domain" description="BED-type" evidence="12">
    <location>
        <begin position="46"/>
        <end position="106"/>
    </location>
</feature>
<keyword evidence="9" id="KW-0539">Nucleus</keyword>
<evidence type="ECO:0000256" key="7">
    <source>
        <dbReference type="ARBA" id="ARBA00023125"/>
    </source>
</evidence>
<dbReference type="SMART" id="SM00614">
    <property type="entry name" value="ZnF_BED"/>
    <property type="match status" value="1"/>
</dbReference>
<dbReference type="GO" id="GO:0003677">
    <property type="term" value="F:DNA binding"/>
    <property type="evidence" value="ECO:0007669"/>
    <property type="project" value="UniProtKB-KW"/>
</dbReference>
<keyword evidence="8" id="KW-0804">Transcription</keyword>
<accession>A0A9Q0KFR4</accession>
<comment type="subunit">
    <text evidence="2">Homodimer.</text>
</comment>
<evidence type="ECO:0000256" key="1">
    <source>
        <dbReference type="ARBA" id="ARBA00004123"/>
    </source>
</evidence>
<evidence type="ECO:0000256" key="3">
    <source>
        <dbReference type="ARBA" id="ARBA00022723"/>
    </source>
</evidence>
<evidence type="ECO:0000256" key="6">
    <source>
        <dbReference type="ARBA" id="ARBA00023015"/>
    </source>
</evidence>
<dbReference type="InterPro" id="IPR052035">
    <property type="entry name" value="ZnF_BED_domain_contain"/>
</dbReference>
<dbReference type="PROSITE" id="PS50808">
    <property type="entry name" value="ZF_BED"/>
    <property type="match status" value="1"/>
</dbReference>
<dbReference type="GO" id="GO:0046983">
    <property type="term" value="F:protein dimerization activity"/>
    <property type="evidence" value="ECO:0007669"/>
    <property type="project" value="InterPro"/>
</dbReference>
<keyword evidence="6" id="KW-0805">Transcription regulation</keyword>
<dbReference type="SUPFAM" id="SSF57667">
    <property type="entry name" value="beta-beta-alpha zinc fingers"/>
    <property type="match status" value="1"/>
</dbReference>
<dbReference type="GO" id="GO:0008270">
    <property type="term" value="F:zinc ion binding"/>
    <property type="evidence" value="ECO:0007669"/>
    <property type="project" value="UniProtKB-KW"/>
</dbReference>
<gene>
    <name evidence="13" type="ORF">NE237_002842</name>
</gene>
<evidence type="ECO:0000256" key="5">
    <source>
        <dbReference type="ARBA" id="ARBA00022833"/>
    </source>
</evidence>
<proteinExistence type="predicted"/>
<dbReference type="InterPro" id="IPR036236">
    <property type="entry name" value="Znf_C2H2_sf"/>
</dbReference>
<protein>
    <recommendedName>
        <fullName evidence="12">BED-type domain-containing protein</fullName>
    </recommendedName>
</protein>
<reference evidence="13" key="1">
    <citation type="journal article" date="2023" name="Plant J.">
        <title>The genome of the king protea, Protea cynaroides.</title>
        <authorList>
            <person name="Chang J."/>
            <person name="Duong T.A."/>
            <person name="Schoeman C."/>
            <person name="Ma X."/>
            <person name="Roodt D."/>
            <person name="Barker N."/>
            <person name="Li Z."/>
            <person name="Van de Peer Y."/>
            <person name="Mizrachi E."/>
        </authorList>
    </citation>
    <scope>NUCLEOTIDE SEQUENCE</scope>
    <source>
        <tissue evidence="13">Young leaves</tissue>
    </source>
</reference>
<evidence type="ECO:0000256" key="11">
    <source>
        <dbReference type="SAM" id="MobiDB-lite"/>
    </source>
</evidence>
<evidence type="ECO:0000256" key="8">
    <source>
        <dbReference type="ARBA" id="ARBA00023163"/>
    </source>
</evidence>
<dbReference type="Proteomes" id="UP001141806">
    <property type="component" value="Unassembled WGS sequence"/>
</dbReference>
<comment type="subcellular location">
    <subcellularLocation>
        <location evidence="1">Nucleus</location>
    </subcellularLocation>
</comment>
<dbReference type="Pfam" id="PF05699">
    <property type="entry name" value="Dimer_Tnp_hAT"/>
    <property type="match status" value="1"/>
</dbReference>
<comment type="caution">
    <text evidence="13">The sequence shown here is derived from an EMBL/GenBank/DDBJ whole genome shotgun (WGS) entry which is preliminary data.</text>
</comment>
<dbReference type="GO" id="GO:0005634">
    <property type="term" value="C:nucleus"/>
    <property type="evidence" value="ECO:0007669"/>
    <property type="project" value="UniProtKB-SubCell"/>
</dbReference>
<keyword evidence="3" id="KW-0479">Metal-binding</keyword>
<feature type="region of interest" description="Disordered" evidence="11">
    <location>
        <begin position="1"/>
        <end position="32"/>
    </location>
</feature>
<dbReference type="InterPro" id="IPR025525">
    <property type="entry name" value="hAT-like_transposase_RNase-H"/>
</dbReference>
<dbReference type="SUPFAM" id="SSF53098">
    <property type="entry name" value="Ribonuclease H-like"/>
    <property type="match status" value="1"/>
</dbReference>
<evidence type="ECO:0000256" key="9">
    <source>
        <dbReference type="ARBA" id="ARBA00023242"/>
    </source>
</evidence>
<dbReference type="OrthoDB" id="1873329at2759"/>